<dbReference type="GO" id="GO:0005615">
    <property type="term" value="C:extracellular space"/>
    <property type="evidence" value="ECO:0007669"/>
    <property type="project" value="TreeGrafter"/>
</dbReference>
<dbReference type="PANTHER" id="PTHR11008">
    <property type="entry name" value="PROTEIN TAKEOUT-LIKE PROTEIN"/>
    <property type="match status" value="1"/>
</dbReference>
<dbReference type="Gene3D" id="3.15.10.30">
    <property type="entry name" value="Haemolymph juvenile hormone binding protein"/>
    <property type="match status" value="1"/>
</dbReference>
<gene>
    <name evidence="2" type="ORF">BEMITA_LOCUS5460</name>
</gene>
<dbReference type="Proteomes" id="UP001152759">
    <property type="component" value="Chromosome 3"/>
</dbReference>
<dbReference type="EMBL" id="OU963864">
    <property type="protein sequence ID" value="CAH0386325.1"/>
    <property type="molecule type" value="Genomic_DNA"/>
</dbReference>
<dbReference type="InterPro" id="IPR038606">
    <property type="entry name" value="To_sf"/>
</dbReference>
<name>A0A9P0A8A4_BEMTA</name>
<accession>A0A9P0A8A4</accession>
<keyword evidence="1" id="KW-0732">Signal</keyword>
<keyword evidence="3" id="KW-1185">Reference proteome</keyword>
<evidence type="ECO:0000256" key="1">
    <source>
        <dbReference type="SAM" id="SignalP"/>
    </source>
</evidence>
<sequence>METKMKSVLSFMVLCLLSQVQAAQEESRSIKPGRYPRMERACYRKMPTPELNECLRSNFQGLVPRMRSGIPGIYTGSVDPLYWPKFAHYFGGALIQGSLSVHDLSVWGFSNTKIQAVRANVKNPQKMLVEVDWLVPKMDFFGHFKLNARMGTDFHGHGPFWLNLTDVGGTWTVTGAREKGEPTMEIVSFRGAPKIGGFKLRAKGAAFGNDALNDLVIATINGAWRLFHQIANPAVDREWGGWCQDKLNRVFLTNPYDELFPEKPIR</sequence>
<reference evidence="2" key="1">
    <citation type="submission" date="2021-12" db="EMBL/GenBank/DDBJ databases">
        <authorList>
            <person name="King R."/>
        </authorList>
    </citation>
    <scope>NUCLEOTIDE SEQUENCE</scope>
</reference>
<feature type="chain" id="PRO_5040120741" evidence="1">
    <location>
        <begin position="23"/>
        <end position="266"/>
    </location>
</feature>
<organism evidence="2 3">
    <name type="scientific">Bemisia tabaci</name>
    <name type="common">Sweetpotato whitefly</name>
    <name type="synonym">Aleurodes tabaci</name>
    <dbReference type="NCBI Taxonomy" id="7038"/>
    <lineage>
        <taxon>Eukaryota</taxon>
        <taxon>Metazoa</taxon>
        <taxon>Ecdysozoa</taxon>
        <taxon>Arthropoda</taxon>
        <taxon>Hexapoda</taxon>
        <taxon>Insecta</taxon>
        <taxon>Pterygota</taxon>
        <taxon>Neoptera</taxon>
        <taxon>Paraneoptera</taxon>
        <taxon>Hemiptera</taxon>
        <taxon>Sternorrhyncha</taxon>
        <taxon>Aleyrodoidea</taxon>
        <taxon>Aleyrodidae</taxon>
        <taxon>Aleyrodinae</taxon>
        <taxon>Bemisia</taxon>
    </lineage>
</organism>
<dbReference type="SMART" id="SM00700">
    <property type="entry name" value="JHBP"/>
    <property type="match status" value="1"/>
</dbReference>
<dbReference type="Pfam" id="PF06585">
    <property type="entry name" value="JHBP"/>
    <property type="match status" value="1"/>
</dbReference>
<dbReference type="PANTHER" id="PTHR11008:SF18">
    <property type="entry name" value="BCDNA.GH05536-RELATED"/>
    <property type="match status" value="1"/>
</dbReference>
<evidence type="ECO:0000313" key="2">
    <source>
        <dbReference type="EMBL" id="CAH0386325.1"/>
    </source>
</evidence>
<dbReference type="AlphaFoldDB" id="A0A9P0A8A4"/>
<feature type="signal peptide" evidence="1">
    <location>
        <begin position="1"/>
        <end position="22"/>
    </location>
</feature>
<proteinExistence type="predicted"/>
<protein>
    <submittedName>
        <fullName evidence="2">Uncharacterized protein</fullName>
    </submittedName>
</protein>
<evidence type="ECO:0000313" key="3">
    <source>
        <dbReference type="Proteomes" id="UP001152759"/>
    </source>
</evidence>
<dbReference type="InterPro" id="IPR010562">
    <property type="entry name" value="Haemolymph_juvenile_hormone-bd"/>
</dbReference>